<accession>A0A2P5C198</accession>
<reference evidence="2" key="1">
    <citation type="submission" date="2016-06" db="EMBL/GenBank/DDBJ databases">
        <title>Parallel loss of symbiosis genes in relatives of nitrogen-fixing non-legume Parasponia.</title>
        <authorList>
            <person name="Van Velzen R."/>
            <person name="Holmer R."/>
            <person name="Bu F."/>
            <person name="Rutten L."/>
            <person name="Van Zeijl A."/>
            <person name="Liu W."/>
            <person name="Santuari L."/>
            <person name="Cao Q."/>
            <person name="Sharma T."/>
            <person name="Shen D."/>
            <person name="Roswanjaya Y."/>
            <person name="Wardhani T."/>
            <person name="Kalhor M.S."/>
            <person name="Jansen J."/>
            <person name="Van den Hoogen J."/>
            <person name="Gungor B."/>
            <person name="Hartog M."/>
            <person name="Hontelez J."/>
            <person name="Verver J."/>
            <person name="Yang W.-C."/>
            <person name="Schijlen E."/>
            <person name="Repin R."/>
            <person name="Schilthuizen M."/>
            <person name="Schranz E."/>
            <person name="Heidstra R."/>
            <person name="Miyata K."/>
            <person name="Fedorova E."/>
            <person name="Kohlen W."/>
            <person name="Bisseling T."/>
            <person name="Smit S."/>
            <person name="Geurts R."/>
        </authorList>
    </citation>
    <scope>NUCLEOTIDE SEQUENCE [LARGE SCALE GENOMIC DNA]</scope>
    <source>
        <strain evidence="2">cv. RG33-2</strain>
    </source>
</reference>
<feature type="non-terminal residue" evidence="1">
    <location>
        <position position="1"/>
    </location>
</feature>
<dbReference type="EMBL" id="JXTC01000427">
    <property type="protein sequence ID" value="PON54818.1"/>
    <property type="molecule type" value="Genomic_DNA"/>
</dbReference>
<evidence type="ECO:0000313" key="1">
    <source>
        <dbReference type="EMBL" id="PON54818.1"/>
    </source>
</evidence>
<dbReference type="Proteomes" id="UP000237000">
    <property type="component" value="Unassembled WGS sequence"/>
</dbReference>
<gene>
    <name evidence="1" type="ORF">TorRG33x02_301390</name>
</gene>
<organism evidence="1 2">
    <name type="scientific">Trema orientale</name>
    <name type="common">Charcoal tree</name>
    <name type="synonym">Celtis orientalis</name>
    <dbReference type="NCBI Taxonomy" id="63057"/>
    <lineage>
        <taxon>Eukaryota</taxon>
        <taxon>Viridiplantae</taxon>
        <taxon>Streptophyta</taxon>
        <taxon>Embryophyta</taxon>
        <taxon>Tracheophyta</taxon>
        <taxon>Spermatophyta</taxon>
        <taxon>Magnoliopsida</taxon>
        <taxon>eudicotyledons</taxon>
        <taxon>Gunneridae</taxon>
        <taxon>Pentapetalae</taxon>
        <taxon>rosids</taxon>
        <taxon>fabids</taxon>
        <taxon>Rosales</taxon>
        <taxon>Cannabaceae</taxon>
        <taxon>Trema</taxon>
    </lineage>
</organism>
<comment type="caution">
    <text evidence="1">The sequence shown here is derived from an EMBL/GenBank/DDBJ whole genome shotgun (WGS) entry which is preliminary data.</text>
</comment>
<evidence type="ECO:0000313" key="2">
    <source>
        <dbReference type="Proteomes" id="UP000237000"/>
    </source>
</evidence>
<dbReference type="AlphaFoldDB" id="A0A2P5C198"/>
<name>A0A2P5C198_TREOI</name>
<sequence>AHCGPWVELAQPIIFVGRAGPQKKKSGPAQPMGYPICGLGQSAGQDGPGRPIIAYHGPSQSSLSWAIPI</sequence>
<keyword evidence="2" id="KW-1185">Reference proteome</keyword>
<dbReference type="InParanoid" id="A0A2P5C198"/>
<proteinExistence type="predicted"/>
<protein>
    <submittedName>
        <fullName evidence="1">Uncharacterized protein</fullName>
    </submittedName>
</protein>